<dbReference type="PROSITE" id="PS50932">
    <property type="entry name" value="HTH_LACI_2"/>
    <property type="match status" value="1"/>
</dbReference>
<dbReference type="SUPFAM" id="SSF53822">
    <property type="entry name" value="Periplasmic binding protein-like I"/>
    <property type="match status" value="1"/>
</dbReference>
<dbReference type="InterPro" id="IPR028082">
    <property type="entry name" value="Peripla_BP_I"/>
</dbReference>
<name>A0A5B8FJ94_9RHOB</name>
<dbReference type="RefSeq" id="WP_138576871.1">
    <property type="nucleotide sequence ID" value="NZ_CP040821.1"/>
</dbReference>
<evidence type="ECO:0000259" key="4">
    <source>
        <dbReference type="PROSITE" id="PS50932"/>
    </source>
</evidence>
<evidence type="ECO:0000313" key="6">
    <source>
        <dbReference type="Proteomes" id="UP000305888"/>
    </source>
</evidence>
<dbReference type="EMBL" id="CP040821">
    <property type="protein sequence ID" value="QDL94661.1"/>
    <property type="molecule type" value="Genomic_DNA"/>
</dbReference>
<dbReference type="KEGG" id="ppru:FDP22_22605"/>
<keyword evidence="1" id="KW-0805">Transcription regulation</keyword>
<protein>
    <submittedName>
        <fullName evidence="5">LacI family transcriptional regulator</fullName>
    </submittedName>
</protein>
<proteinExistence type="predicted"/>
<evidence type="ECO:0000256" key="2">
    <source>
        <dbReference type="ARBA" id="ARBA00023125"/>
    </source>
</evidence>
<dbReference type="Gene3D" id="3.40.50.2300">
    <property type="match status" value="2"/>
</dbReference>
<dbReference type="InterPro" id="IPR046335">
    <property type="entry name" value="LacI/GalR-like_sensor"/>
</dbReference>
<dbReference type="SUPFAM" id="SSF47413">
    <property type="entry name" value="lambda repressor-like DNA-binding domains"/>
    <property type="match status" value="1"/>
</dbReference>
<accession>A0A5B8FJ94</accession>
<sequence>MTIDQIARELNLAKSTVSRALNGYPDISEDTRERVTRTALSLGYTASSAARNLKRGRLDTVGIVLPGDELDISSPFLVQFLRGATAVLEQRGLDLLVASSPSAQDWQPTYERLIAGRKVDGLILTRTLTDDPRVAFLNRTGFPFVCYGRTRSPEDFAWLDIDCGPAMREAVRRAVGLGHRRIGFICAPTEVNFARLQREAFGEAAAAAGLDGELVIEAGLDSADGAAAARDLLALPEPPTAILCGLDVLAFGVMHALRDAGLQPGCEVSVIGYGDVQFAAFHQPPLSTFSQDARNAGAWTAEMLIALLQGTTAALLQRLRPATFVDRATLGAPTLTPEALAERLKRSAA</sequence>
<evidence type="ECO:0000313" key="5">
    <source>
        <dbReference type="EMBL" id="QDL94661.1"/>
    </source>
</evidence>
<dbReference type="Pfam" id="PF13377">
    <property type="entry name" value="Peripla_BP_3"/>
    <property type="match status" value="1"/>
</dbReference>
<dbReference type="PANTHER" id="PTHR30146:SF155">
    <property type="entry name" value="ALANINE RACEMASE"/>
    <property type="match status" value="1"/>
</dbReference>
<dbReference type="SMART" id="SM00354">
    <property type="entry name" value="HTH_LACI"/>
    <property type="match status" value="1"/>
</dbReference>
<organism evidence="5 6">
    <name type="scientific">Paroceanicella profunda</name>
    <dbReference type="NCBI Taxonomy" id="2579971"/>
    <lineage>
        <taxon>Bacteria</taxon>
        <taxon>Pseudomonadati</taxon>
        <taxon>Pseudomonadota</taxon>
        <taxon>Alphaproteobacteria</taxon>
        <taxon>Rhodobacterales</taxon>
        <taxon>Paracoccaceae</taxon>
        <taxon>Paroceanicella</taxon>
    </lineage>
</organism>
<geneLocation type="plasmid" evidence="6">
    <name>pd4m1c</name>
</geneLocation>
<keyword evidence="2" id="KW-0238">DNA-binding</keyword>
<feature type="domain" description="HTH lacI-type" evidence="4">
    <location>
        <begin position="1"/>
        <end position="55"/>
    </location>
</feature>
<dbReference type="AlphaFoldDB" id="A0A5B8FJ94"/>
<dbReference type="OrthoDB" id="234496at2"/>
<dbReference type="InterPro" id="IPR000843">
    <property type="entry name" value="HTH_LacI"/>
</dbReference>
<dbReference type="CDD" id="cd01392">
    <property type="entry name" value="HTH_LacI"/>
    <property type="match status" value="1"/>
</dbReference>
<evidence type="ECO:0000256" key="3">
    <source>
        <dbReference type="ARBA" id="ARBA00023163"/>
    </source>
</evidence>
<dbReference type="Pfam" id="PF00356">
    <property type="entry name" value="LacI"/>
    <property type="match status" value="1"/>
</dbReference>
<evidence type="ECO:0000256" key="1">
    <source>
        <dbReference type="ARBA" id="ARBA00023015"/>
    </source>
</evidence>
<keyword evidence="5" id="KW-0614">Plasmid</keyword>
<dbReference type="PANTHER" id="PTHR30146">
    <property type="entry name" value="LACI-RELATED TRANSCRIPTIONAL REPRESSOR"/>
    <property type="match status" value="1"/>
</dbReference>
<dbReference type="InterPro" id="IPR010982">
    <property type="entry name" value="Lambda_DNA-bd_dom_sf"/>
</dbReference>
<reference evidence="5 6" key="1">
    <citation type="submission" date="2019-06" db="EMBL/GenBank/DDBJ databases">
        <title>Genome sequence of Rhodobacteraceae bacterium D4M1.</title>
        <authorList>
            <person name="Cao J."/>
        </authorList>
    </citation>
    <scope>NUCLEOTIDE SEQUENCE [LARGE SCALE GENOMIC DNA]</scope>
    <source>
        <strain evidence="5 6">D4M1</strain>
        <plasmid evidence="6">pd4m1c</plasmid>
    </source>
</reference>
<dbReference type="GO" id="GO:0003700">
    <property type="term" value="F:DNA-binding transcription factor activity"/>
    <property type="evidence" value="ECO:0007669"/>
    <property type="project" value="TreeGrafter"/>
</dbReference>
<gene>
    <name evidence="5" type="ORF">FDP22_22605</name>
</gene>
<keyword evidence="6" id="KW-1185">Reference proteome</keyword>
<dbReference type="Proteomes" id="UP000305888">
    <property type="component" value="Plasmid pD4M1C"/>
</dbReference>
<keyword evidence="3" id="KW-0804">Transcription</keyword>
<dbReference type="GO" id="GO:0000976">
    <property type="term" value="F:transcription cis-regulatory region binding"/>
    <property type="evidence" value="ECO:0007669"/>
    <property type="project" value="TreeGrafter"/>
</dbReference>
<dbReference type="Gene3D" id="1.10.260.40">
    <property type="entry name" value="lambda repressor-like DNA-binding domains"/>
    <property type="match status" value="1"/>
</dbReference>